<keyword evidence="3" id="KW-1185">Reference proteome</keyword>
<protein>
    <submittedName>
        <fullName evidence="2">Nuclear transport factor 2 family protein</fullName>
    </submittedName>
</protein>
<gene>
    <name evidence="2" type="ORF">LZZ85_00435</name>
</gene>
<evidence type="ECO:0000259" key="1">
    <source>
        <dbReference type="Pfam" id="PF12680"/>
    </source>
</evidence>
<dbReference type="InterPro" id="IPR032710">
    <property type="entry name" value="NTF2-like_dom_sf"/>
</dbReference>
<sequence length="117" mass="12989">MSTSNKELLLKGNAAIANGDHEGFLALCTDNTLWNFLGDQVLEGKQAVREYMAATYLEPPIVTVDHLISEGDLLTAVGEITLKDKTGKATHYSYCDVWRFEHGKMAELKAFVVEIKQ</sequence>
<name>A0ABS9KK67_9BACT</name>
<comment type="caution">
    <text evidence="2">The sequence shown here is derived from an EMBL/GenBank/DDBJ whole genome shotgun (WGS) entry which is preliminary data.</text>
</comment>
<feature type="domain" description="SnoaL-like" evidence="1">
    <location>
        <begin position="14"/>
        <end position="107"/>
    </location>
</feature>
<dbReference type="Pfam" id="PF12680">
    <property type="entry name" value="SnoaL_2"/>
    <property type="match status" value="1"/>
</dbReference>
<dbReference type="RefSeq" id="WP_237867946.1">
    <property type="nucleotide sequence ID" value="NZ_JAKLTR010000001.1"/>
</dbReference>
<evidence type="ECO:0000313" key="2">
    <source>
        <dbReference type="EMBL" id="MCG2612717.1"/>
    </source>
</evidence>
<reference evidence="2" key="1">
    <citation type="submission" date="2022-01" db="EMBL/GenBank/DDBJ databases">
        <authorList>
            <person name="Jo J.-H."/>
            <person name="Im W.-T."/>
        </authorList>
    </citation>
    <scope>NUCLEOTIDE SEQUENCE</scope>
    <source>
        <strain evidence="2">NA20</strain>
    </source>
</reference>
<dbReference type="Gene3D" id="3.10.450.50">
    <property type="match status" value="1"/>
</dbReference>
<dbReference type="EMBL" id="JAKLTR010000001">
    <property type="protein sequence ID" value="MCG2612717.1"/>
    <property type="molecule type" value="Genomic_DNA"/>
</dbReference>
<dbReference type="SUPFAM" id="SSF54427">
    <property type="entry name" value="NTF2-like"/>
    <property type="match status" value="1"/>
</dbReference>
<organism evidence="2 3">
    <name type="scientific">Terrimonas ginsenosidimutans</name>
    <dbReference type="NCBI Taxonomy" id="2908004"/>
    <lineage>
        <taxon>Bacteria</taxon>
        <taxon>Pseudomonadati</taxon>
        <taxon>Bacteroidota</taxon>
        <taxon>Chitinophagia</taxon>
        <taxon>Chitinophagales</taxon>
        <taxon>Chitinophagaceae</taxon>
        <taxon>Terrimonas</taxon>
    </lineage>
</organism>
<proteinExistence type="predicted"/>
<accession>A0ABS9KK67</accession>
<evidence type="ECO:0000313" key="3">
    <source>
        <dbReference type="Proteomes" id="UP001165367"/>
    </source>
</evidence>
<dbReference type="Proteomes" id="UP001165367">
    <property type="component" value="Unassembled WGS sequence"/>
</dbReference>
<dbReference type="InterPro" id="IPR037401">
    <property type="entry name" value="SnoaL-like"/>
</dbReference>